<feature type="compositionally biased region" description="Basic and acidic residues" evidence="1">
    <location>
        <begin position="30"/>
        <end position="43"/>
    </location>
</feature>
<evidence type="ECO:0000313" key="2">
    <source>
        <dbReference type="EMBL" id="GAG10116.1"/>
    </source>
</evidence>
<proteinExistence type="predicted"/>
<reference evidence="2" key="1">
    <citation type="journal article" date="2014" name="Front. Microbiol.">
        <title>High frequency of phylogenetically diverse reductive dehalogenase-homologous genes in deep subseafloor sedimentary metagenomes.</title>
        <authorList>
            <person name="Kawai M."/>
            <person name="Futagami T."/>
            <person name="Toyoda A."/>
            <person name="Takaki Y."/>
            <person name="Nishi S."/>
            <person name="Hori S."/>
            <person name="Arai W."/>
            <person name="Tsubouchi T."/>
            <person name="Morono Y."/>
            <person name="Uchiyama I."/>
            <person name="Ito T."/>
            <person name="Fujiyama A."/>
            <person name="Inagaki F."/>
            <person name="Takami H."/>
        </authorList>
    </citation>
    <scope>NUCLEOTIDE SEQUENCE</scope>
    <source>
        <strain evidence="2">Expedition CK06-06</strain>
    </source>
</reference>
<organism evidence="2">
    <name type="scientific">marine sediment metagenome</name>
    <dbReference type="NCBI Taxonomy" id="412755"/>
    <lineage>
        <taxon>unclassified sequences</taxon>
        <taxon>metagenomes</taxon>
        <taxon>ecological metagenomes</taxon>
    </lineage>
</organism>
<evidence type="ECO:0008006" key="3">
    <source>
        <dbReference type="Google" id="ProtNLM"/>
    </source>
</evidence>
<dbReference type="EMBL" id="BARS01028577">
    <property type="protein sequence ID" value="GAG10116.1"/>
    <property type="molecule type" value="Genomic_DNA"/>
</dbReference>
<evidence type="ECO:0000256" key="1">
    <source>
        <dbReference type="SAM" id="MobiDB-lite"/>
    </source>
</evidence>
<dbReference type="InterPro" id="IPR011990">
    <property type="entry name" value="TPR-like_helical_dom_sf"/>
</dbReference>
<feature type="region of interest" description="Disordered" evidence="1">
    <location>
        <begin position="21"/>
        <end position="66"/>
    </location>
</feature>
<name>X0WBR2_9ZZZZ</name>
<dbReference type="Gene3D" id="1.25.40.10">
    <property type="entry name" value="Tetratricopeptide repeat domain"/>
    <property type="match status" value="1"/>
</dbReference>
<accession>X0WBR2</accession>
<gene>
    <name evidence="2" type="ORF">S01H1_44778</name>
</gene>
<protein>
    <recommendedName>
        <fullName evidence="3">Outer membrane lipoprotein BamD-like domain-containing protein</fullName>
    </recommendedName>
</protein>
<dbReference type="AlphaFoldDB" id="X0WBR2"/>
<sequence length="215" mass="24265">MTKQTLTLILALLAAAVLSTPAAAQRSRRRDQQQEKKEEEKPLTRAQKARKMYSDAEALRQTGRGRNGAELFESMVKEHPTSELVPEAMARAAWLYGSQRTPKGKRFVDLMRKNFPNNQHTLTTYWRPVEAATARDSGVSPKEQIALLEEYLDRYWAQSHFSDVVQRLAKALVHDGQTENADALLSHALAETSPASMGHMINMIRRGSSSRKDFD</sequence>
<feature type="non-terminal residue" evidence="2">
    <location>
        <position position="215"/>
    </location>
</feature>
<comment type="caution">
    <text evidence="2">The sequence shown here is derived from an EMBL/GenBank/DDBJ whole genome shotgun (WGS) entry which is preliminary data.</text>
</comment>